<protein>
    <recommendedName>
        <fullName evidence="3">Acetoacetate decarboxylase</fullName>
    </recommendedName>
</protein>
<dbReference type="EMBL" id="NVSR01000069">
    <property type="protein sequence ID" value="PCI27199.1"/>
    <property type="molecule type" value="Genomic_DNA"/>
</dbReference>
<gene>
    <name evidence="1" type="ORF">COB67_09060</name>
</gene>
<dbReference type="AlphaFoldDB" id="A0A2A4T1N9"/>
<dbReference type="Gene3D" id="2.40.400.10">
    <property type="entry name" value="Acetoacetate decarboxylase-like"/>
    <property type="match status" value="1"/>
</dbReference>
<name>A0A2A4T1N9_9DELT</name>
<accession>A0A2A4T1N9</accession>
<proteinExistence type="predicted"/>
<evidence type="ECO:0000313" key="1">
    <source>
        <dbReference type="EMBL" id="PCI27199.1"/>
    </source>
</evidence>
<evidence type="ECO:0000313" key="2">
    <source>
        <dbReference type="Proteomes" id="UP000218113"/>
    </source>
</evidence>
<dbReference type="InterPro" id="IPR010451">
    <property type="entry name" value="Acetoacetate_decarboxylase"/>
</dbReference>
<dbReference type="Proteomes" id="UP000218113">
    <property type="component" value="Unassembled WGS sequence"/>
</dbReference>
<sequence length="244" mass="27280">MSIQGKLTRTTMRGATCPTHSPAFHEPPFQFKGAKWTVYEYETDAEVAAELVPHILELAEVPVASLNFIEYPWSNLGIYNDAFLSIQCIYEGKEYNYIPYLISDSDVKLKISSVTERPKKTGVVRFTYQNNHLLAAVERPAGVVIAKARIERKKKTETVSFPLFPFLTLQNNDDSMSAKEPSLALIEPLLELNPVASWDAVADCDLTGASVIDPWHKLPIIRPLECRQFELDGSVSSGKLVACF</sequence>
<dbReference type="GO" id="GO:0016829">
    <property type="term" value="F:lyase activity"/>
    <property type="evidence" value="ECO:0007669"/>
    <property type="project" value="InterPro"/>
</dbReference>
<dbReference type="Pfam" id="PF06314">
    <property type="entry name" value="ADC"/>
    <property type="match status" value="1"/>
</dbReference>
<dbReference type="InterPro" id="IPR023375">
    <property type="entry name" value="ADC_dom_sf"/>
</dbReference>
<comment type="caution">
    <text evidence="1">The sequence shown here is derived from an EMBL/GenBank/DDBJ whole genome shotgun (WGS) entry which is preliminary data.</text>
</comment>
<dbReference type="SUPFAM" id="SSF160104">
    <property type="entry name" value="Acetoacetate decarboxylase-like"/>
    <property type="match status" value="1"/>
</dbReference>
<evidence type="ECO:0008006" key="3">
    <source>
        <dbReference type="Google" id="ProtNLM"/>
    </source>
</evidence>
<organism evidence="1 2">
    <name type="scientific">SAR324 cluster bacterium</name>
    <dbReference type="NCBI Taxonomy" id="2024889"/>
    <lineage>
        <taxon>Bacteria</taxon>
        <taxon>Deltaproteobacteria</taxon>
        <taxon>SAR324 cluster</taxon>
    </lineage>
</organism>
<reference evidence="2" key="1">
    <citation type="submission" date="2017-08" db="EMBL/GenBank/DDBJ databases">
        <title>A dynamic microbial community with high functional redundancy inhabits the cold, oxic subseafloor aquifer.</title>
        <authorList>
            <person name="Tully B.J."/>
            <person name="Wheat C.G."/>
            <person name="Glazer B.T."/>
            <person name="Huber J.A."/>
        </authorList>
    </citation>
    <scope>NUCLEOTIDE SEQUENCE [LARGE SCALE GENOMIC DNA]</scope>
</reference>